<dbReference type="PANTHER" id="PTHR24221:SF654">
    <property type="entry name" value="ATP-BINDING CASSETTE SUB-FAMILY B MEMBER 6"/>
    <property type="match status" value="1"/>
</dbReference>
<dbReference type="GO" id="GO:0034040">
    <property type="term" value="F:ATPase-coupled lipid transmembrane transporter activity"/>
    <property type="evidence" value="ECO:0007669"/>
    <property type="project" value="TreeGrafter"/>
</dbReference>
<dbReference type="AlphaFoldDB" id="A0A3L8NZY0"/>
<evidence type="ECO:0000256" key="7">
    <source>
        <dbReference type="SAM" id="Phobius"/>
    </source>
</evidence>
<evidence type="ECO:0000256" key="3">
    <source>
        <dbReference type="ARBA" id="ARBA00022741"/>
    </source>
</evidence>
<dbReference type="InterPro" id="IPR011527">
    <property type="entry name" value="ABC1_TM_dom"/>
</dbReference>
<dbReference type="PROSITE" id="PS50929">
    <property type="entry name" value="ABC_TM1F"/>
    <property type="match status" value="1"/>
</dbReference>
<dbReference type="GO" id="GO:0005524">
    <property type="term" value="F:ATP binding"/>
    <property type="evidence" value="ECO:0007669"/>
    <property type="project" value="UniProtKB-KW"/>
</dbReference>
<dbReference type="GO" id="GO:0005886">
    <property type="term" value="C:plasma membrane"/>
    <property type="evidence" value="ECO:0007669"/>
    <property type="project" value="UniProtKB-SubCell"/>
</dbReference>
<dbReference type="InterPro" id="IPR003439">
    <property type="entry name" value="ABC_transporter-like_ATP-bd"/>
</dbReference>
<accession>A0A3L8NZY0</accession>
<name>A0A3L8NZY0_9ACTN</name>
<evidence type="ECO:0000256" key="2">
    <source>
        <dbReference type="ARBA" id="ARBA00022692"/>
    </source>
</evidence>
<evidence type="ECO:0000259" key="9">
    <source>
        <dbReference type="PROSITE" id="PS50929"/>
    </source>
</evidence>
<dbReference type="InterPro" id="IPR039421">
    <property type="entry name" value="Type_1_exporter"/>
</dbReference>
<evidence type="ECO:0000259" key="8">
    <source>
        <dbReference type="PROSITE" id="PS50893"/>
    </source>
</evidence>
<reference evidence="10 11" key="1">
    <citation type="submission" date="2018-10" db="EMBL/GenBank/DDBJ databases">
        <title>Marmoricola sp. 4Q3S-7 whole genome shotgun sequence.</title>
        <authorList>
            <person name="Li F."/>
        </authorList>
    </citation>
    <scope>NUCLEOTIDE SEQUENCE [LARGE SCALE GENOMIC DNA]</scope>
    <source>
        <strain evidence="10 11">4Q3S-7</strain>
    </source>
</reference>
<dbReference type="InterPro" id="IPR003593">
    <property type="entry name" value="AAA+_ATPase"/>
</dbReference>
<organism evidence="10 11">
    <name type="scientific">Nocardioides mangrovicus</name>
    <dbReference type="NCBI Taxonomy" id="2478913"/>
    <lineage>
        <taxon>Bacteria</taxon>
        <taxon>Bacillati</taxon>
        <taxon>Actinomycetota</taxon>
        <taxon>Actinomycetes</taxon>
        <taxon>Propionibacteriales</taxon>
        <taxon>Nocardioidaceae</taxon>
        <taxon>Nocardioides</taxon>
    </lineage>
</organism>
<dbReference type="Gene3D" id="3.40.50.300">
    <property type="entry name" value="P-loop containing nucleotide triphosphate hydrolases"/>
    <property type="match status" value="1"/>
</dbReference>
<evidence type="ECO:0000256" key="6">
    <source>
        <dbReference type="ARBA" id="ARBA00023136"/>
    </source>
</evidence>
<protein>
    <submittedName>
        <fullName evidence="10">ABC transporter ATP-binding protein</fullName>
    </submittedName>
</protein>
<keyword evidence="6 7" id="KW-0472">Membrane</keyword>
<evidence type="ECO:0000313" key="11">
    <source>
        <dbReference type="Proteomes" id="UP000281708"/>
    </source>
</evidence>
<dbReference type="GO" id="GO:0016887">
    <property type="term" value="F:ATP hydrolysis activity"/>
    <property type="evidence" value="ECO:0007669"/>
    <property type="project" value="InterPro"/>
</dbReference>
<keyword evidence="5 7" id="KW-1133">Transmembrane helix</keyword>
<feature type="transmembrane region" description="Helical" evidence="7">
    <location>
        <begin position="123"/>
        <end position="146"/>
    </location>
</feature>
<dbReference type="InterPro" id="IPR017871">
    <property type="entry name" value="ABC_transporter-like_CS"/>
</dbReference>
<dbReference type="EMBL" id="RDBE01000010">
    <property type="protein sequence ID" value="RLV48331.1"/>
    <property type="molecule type" value="Genomic_DNA"/>
</dbReference>
<comment type="caution">
    <text evidence="10">The sequence shown here is derived from an EMBL/GenBank/DDBJ whole genome shotgun (WGS) entry which is preliminary data.</text>
</comment>
<dbReference type="InterPro" id="IPR027417">
    <property type="entry name" value="P-loop_NTPase"/>
</dbReference>
<feature type="domain" description="ABC transmembrane type-1" evidence="9">
    <location>
        <begin position="10"/>
        <end position="298"/>
    </location>
</feature>
<gene>
    <name evidence="10" type="ORF">D9V37_15010</name>
</gene>
<dbReference type="PROSITE" id="PS50893">
    <property type="entry name" value="ABC_TRANSPORTER_2"/>
    <property type="match status" value="1"/>
</dbReference>
<dbReference type="GO" id="GO:0140359">
    <property type="term" value="F:ABC-type transporter activity"/>
    <property type="evidence" value="ECO:0007669"/>
    <property type="project" value="InterPro"/>
</dbReference>
<evidence type="ECO:0000256" key="1">
    <source>
        <dbReference type="ARBA" id="ARBA00004651"/>
    </source>
</evidence>
<dbReference type="Gene3D" id="1.20.1560.10">
    <property type="entry name" value="ABC transporter type 1, transmembrane domain"/>
    <property type="match status" value="1"/>
</dbReference>
<sequence>MWHADRTGTVVAAALQALGALSGIGVVLASKLALDAVLDAPSASSVSGTLVLALAVLAAVVAISSSVGVLQSQQQRILGERVTQQMWRGVLRACAGVPLVTWESTSFLDRLERVRNNALSRPASVVSSVLGLAGGLVGLVGMVVALAALDPLLVPTLLVVAVPVVALNRLSSRLEFRFAVRTNPLQRRRLYLKVVLISRPNAAEVRAFGAAPHLLGRHGDADADYLADLVPHVRRRQGLGLLSTLVSALGLAATLVLVVVLVQHGRLSLSEAGAAAIAARLLGGQMTTTLTAMSTLNEAVPFLADLESFLDDAVTEESLRPGRPLDRALTLRDVSFAYPDHEPAVREVSISLPRGSVVALVGENGSGKTTLAKVVAGLYAPTSGSVSWDDEPAAGHDLRASVTVLFQDFIRYQMSARDNIVLADTRRPVEEEHVRAAARSAGIDEALAALPSGYDTMLGQELEAGSDLSGGQWQRVALARALYRDSAVVVLDEPTAAMDPRAEAALFGDVRSMLAGRTALLISHRFSSVRSADYIYVMDAGRVAEEGTHDELVALGGTYAELYALQAAAYLD</sequence>
<keyword evidence="2 7" id="KW-0812">Transmembrane</keyword>
<keyword evidence="11" id="KW-1185">Reference proteome</keyword>
<keyword evidence="4 10" id="KW-0067">ATP-binding</keyword>
<dbReference type="Proteomes" id="UP000281708">
    <property type="component" value="Unassembled WGS sequence"/>
</dbReference>
<evidence type="ECO:0000313" key="10">
    <source>
        <dbReference type="EMBL" id="RLV48331.1"/>
    </source>
</evidence>
<dbReference type="InterPro" id="IPR036640">
    <property type="entry name" value="ABC1_TM_sf"/>
</dbReference>
<dbReference type="SUPFAM" id="SSF90123">
    <property type="entry name" value="ABC transporter transmembrane region"/>
    <property type="match status" value="1"/>
</dbReference>
<feature type="transmembrane region" description="Helical" evidence="7">
    <location>
        <begin position="239"/>
        <end position="262"/>
    </location>
</feature>
<proteinExistence type="predicted"/>
<feature type="transmembrane region" description="Helical" evidence="7">
    <location>
        <begin position="45"/>
        <end position="70"/>
    </location>
</feature>
<dbReference type="PANTHER" id="PTHR24221">
    <property type="entry name" value="ATP-BINDING CASSETTE SUB-FAMILY B"/>
    <property type="match status" value="1"/>
</dbReference>
<dbReference type="PROSITE" id="PS00211">
    <property type="entry name" value="ABC_TRANSPORTER_1"/>
    <property type="match status" value="1"/>
</dbReference>
<feature type="transmembrane region" description="Helical" evidence="7">
    <location>
        <begin position="152"/>
        <end position="171"/>
    </location>
</feature>
<dbReference type="SUPFAM" id="SSF52540">
    <property type="entry name" value="P-loop containing nucleoside triphosphate hydrolases"/>
    <property type="match status" value="1"/>
</dbReference>
<feature type="domain" description="ABC transporter" evidence="8">
    <location>
        <begin position="329"/>
        <end position="565"/>
    </location>
</feature>
<evidence type="ECO:0000256" key="4">
    <source>
        <dbReference type="ARBA" id="ARBA00022840"/>
    </source>
</evidence>
<dbReference type="OrthoDB" id="9806127at2"/>
<dbReference type="Pfam" id="PF00005">
    <property type="entry name" value="ABC_tran"/>
    <property type="match status" value="1"/>
</dbReference>
<keyword evidence="3" id="KW-0547">Nucleotide-binding</keyword>
<evidence type="ECO:0000256" key="5">
    <source>
        <dbReference type="ARBA" id="ARBA00022989"/>
    </source>
</evidence>
<dbReference type="SMART" id="SM00382">
    <property type="entry name" value="AAA"/>
    <property type="match status" value="1"/>
</dbReference>
<comment type="subcellular location">
    <subcellularLocation>
        <location evidence="1">Cell membrane</location>
        <topology evidence="1">Multi-pass membrane protein</topology>
    </subcellularLocation>
</comment>